<dbReference type="Proteomes" id="UP000032304">
    <property type="component" value="Chromosome 4"/>
</dbReference>
<accession>A0A0D2R304</accession>
<name>A0A0D2R304_GOSRA</name>
<evidence type="ECO:0000313" key="2">
    <source>
        <dbReference type="Proteomes" id="UP000032304"/>
    </source>
</evidence>
<keyword evidence="2" id="KW-1185">Reference proteome</keyword>
<dbReference type="EMBL" id="CM001743">
    <property type="protein sequence ID" value="KJB23821.1"/>
    <property type="molecule type" value="Genomic_DNA"/>
</dbReference>
<gene>
    <name evidence="1" type="ORF">B456_004G116300</name>
</gene>
<dbReference type="Gramene" id="KJB23821">
    <property type="protein sequence ID" value="KJB23821"/>
    <property type="gene ID" value="B456_004G116300"/>
</dbReference>
<protein>
    <submittedName>
        <fullName evidence="1">Uncharacterized protein</fullName>
    </submittedName>
</protein>
<dbReference type="AlphaFoldDB" id="A0A0D2R304"/>
<reference evidence="1 2" key="1">
    <citation type="journal article" date="2012" name="Nature">
        <title>Repeated polyploidization of Gossypium genomes and the evolution of spinnable cotton fibres.</title>
        <authorList>
            <person name="Paterson A.H."/>
            <person name="Wendel J.F."/>
            <person name="Gundlach H."/>
            <person name="Guo H."/>
            <person name="Jenkins J."/>
            <person name="Jin D."/>
            <person name="Llewellyn D."/>
            <person name="Showmaker K.C."/>
            <person name="Shu S."/>
            <person name="Udall J."/>
            <person name="Yoo M.J."/>
            <person name="Byers R."/>
            <person name="Chen W."/>
            <person name="Doron-Faigenboim A."/>
            <person name="Duke M.V."/>
            <person name="Gong L."/>
            <person name="Grimwood J."/>
            <person name="Grover C."/>
            <person name="Grupp K."/>
            <person name="Hu G."/>
            <person name="Lee T.H."/>
            <person name="Li J."/>
            <person name="Lin L."/>
            <person name="Liu T."/>
            <person name="Marler B.S."/>
            <person name="Page J.T."/>
            <person name="Roberts A.W."/>
            <person name="Romanel E."/>
            <person name="Sanders W.S."/>
            <person name="Szadkowski E."/>
            <person name="Tan X."/>
            <person name="Tang H."/>
            <person name="Xu C."/>
            <person name="Wang J."/>
            <person name="Wang Z."/>
            <person name="Zhang D."/>
            <person name="Zhang L."/>
            <person name="Ashrafi H."/>
            <person name="Bedon F."/>
            <person name="Bowers J.E."/>
            <person name="Brubaker C.L."/>
            <person name="Chee P.W."/>
            <person name="Das S."/>
            <person name="Gingle A.R."/>
            <person name="Haigler C.H."/>
            <person name="Harker D."/>
            <person name="Hoffmann L.V."/>
            <person name="Hovav R."/>
            <person name="Jones D.C."/>
            <person name="Lemke C."/>
            <person name="Mansoor S."/>
            <person name="ur Rahman M."/>
            <person name="Rainville L.N."/>
            <person name="Rambani A."/>
            <person name="Reddy U.K."/>
            <person name="Rong J.K."/>
            <person name="Saranga Y."/>
            <person name="Scheffler B.E."/>
            <person name="Scheffler J.A."/>
            <person name="Stelly D.M."/>
            <person name="Triplett B.A."/>
            <person name="Van Deynze A."/>
            <person name="Vaslin M.F."/>
            <person name="Waghmare V.N."/>
            <person name="Walford S.A."/>
            <person name="Wright R.J."/>
            <person name="Zaki E.A."/>
            <person name="Zhang T."/>
            <person name="Dennis E.S."/>
            <person name="Mayer K.F."/>
            <person name="Peterson D.G."/>
            <person name="Rokhsar D.S."/>
            <person name="Wang X."/>
            <person name="Schmutz J."/>
        </authorList>
    </citation>
    <scope>NUCLEOTIDE SEQUENCE [LARGE SCALE GENOMIC DNA]</scope>
</reference>
<proteinExistence type="predicted"/>
<sequence length="34" mass="4025">MLIGRLNWIESWYGNLRSDNFQIQRNPGMKNGQS</sequence>
<evidence type="ECO:0000313" key="1">
    <source>
        <dbReference type="EMBL" id="KJB23821.1"/>
    </source>
</evidence>
<organism evidence="1 2">
    <name type="scientific">Gossypium raimondii</name>
    <name type="common">Peruvian cotton</name>
    <name type="synonym">Gossypium klotzschianum subsp. raimondii</name>
    <dbReference type="NCBI Taxonomy" id="29730"/>
    <lineage>
        <taxon>Eukaryota</taxon>
        <taxon>Viridiplantae</taxon>
        <taxon>Streptophyta</taxon>
        <taxon>Embryophyta</taxon>
        <taxon>Tracheophyta</taxon>
        <taxon>Spermatophyta</taxon>
        <taxon>Magnoliopsida</taxon>
        <taxon>eudicotyledons</taxon>
        <taxon>Gunneridae</taxon>
        <taxon>Pentapetalae</taxon>
        <taxon>rosids</taxon>
        <taxon>malvids</taxon>
        <taxon>Malvales</taxon>
        <taxon>Malvaceae</taxon>
        <taxon>Malvoideae</taxon>
        <taxon>Gossypium</taxon>
    </lineage>
</organism>